<dbReference type="PANTHER" id="PTHR42760">
    <property type="entry name" value="SHORT-CHAIN DEHYDROGENASES/REDUCTASES FAMILY MEMBER"/>
    <property type="match status" value="1"/>
</dbReference>
<dbReference type="InterPro" id="IPR036291">
    <property type="entry name" value="NAD(P)-bd_dom_sf"/>
</dbReference>
<evidence type="ECO:0000313" key="3">
    <source>
        <dbReference type="EMBL" id="MCD5316203.1"/>
    </source>
</evidence>
<dbReference type="CDD" id="cd05233">
    <property type="entry name" value="SDR_c"/>
    <property type="match status" value="1"/>
</dbReference>
<dbReference type="GO" id="GO:0016616">
    <property type="term" value="F:oxidoreductase activity, acting on the CH-OH group of donors, NAD or NADP as acceptor"/>
    <property type="evidence" value="ECO:0007669"/>
    <property type="project" value="TreeGrafter"/>
</dbReference>
<protein>
    <submittedName>
        <fullName evidence="3">SDR family oxidoreductase</fullName>
    </submittedName>
</protein>
<comment type="similarity">
    <text evidence="1">Belongs to the short-chain dehydrogenases/reductases (SDR) family.</text>
</comment>
<evidence type="ECO:0000256" key="1">
    <source>
        <dbReference type="ARBA" id="ARBA00006484"/>
    </source>
</evidence>
<dbReference type="Pfam" id="PF13561">
    <property type="entry name" value="adh_short_C2"/>
    <property type="match status" value="1"/>
</dbReference>
<dbReference type="Gene3D" id="3.40.50.720">
    <property type="entry name" value="NAD(P)-binding Rossmann-like Domain"/>
    <property type="match status" value="1"/>
</dbReference>
<dbReference type="EMBL" id="JAJOMB010000027">
    <property type="protein sequence ID" value="MCD5316203.1"/>
    <property type="molecule type" value="Genomic_DNA"/>
</dbReference>
<accession>A0A9X1NN92</accession>
<sequence length="237" mass="24837">MGRAIARGFLANGARVVVTGRRPEPLGETVRSAQPGRALVVPGDVADRDHIREALEKAEDHFGGLDVVVSNAGAIVAGDIVDLQESAWERMRSTNLDAFYRLSSMSLPMLARRGGNLVAVASVSGLNGDWGQAAYNATKHAVVGFVRSLALDWGSRGVRVNAIAPSFTLTGMTAPVGTPAMQLQPFNNRIALRRPGRPEDVVGATLFLASSDAQYITGAVVPVDGGTGASTGQPHLE</sequence>
<dbReference type="FunFam" id="3.40.50.720:FF:000084">
    <property type="entry name" value="Short-chain dehydrogenase reductase"/>
    <property type="match status" value="1"/>
</dbReference>
<evidence type="ECO:0000313" key="4">
    <source>
        <dbReference type="Proteomes" id="UP001138997"/>
    </source>
</evidence>
<dbReference type="PROSITE" id="PS00061">
    <property type="entry name" value="ADH_SHORT"/>
    <property type="match status" value="1"/>
</dbReference>
<evidence type="ECO:0000256" key="2">
    <source>
        <dbReference type="ARBA" id="ARBA00023002"/>
    </source>
</evidence>
<dbReference type="PRINTS" id="PR00080">
    <property type="entry name" value="SDRFAMILY"/>
</dbReference>
<dbReference type="PRINTS" id="PR00081">
    <property type="entry name" value="GDHRDH"/>
</dbReference>
<keyword evidence="4" id="KW-1185">Reference proteome</keyword>
<name>A0A9X1NN92_9ACTN</name>
<reference evidence="3" key="1">
    <citation type="submission" date="2021-11" db="EMBL/GenBank/DDBJ databases">
        <title>Streptomyces corallinus and Kineosporia corallina sp. nov., two new coral-derived marine actinobacteria.</title>
        <authorList>
            <person name="Buangrab K."/>
            <person name="Sutthacheep M."/>
            <person name="Yeemin T."/>
            <person name="Harunari E."/>
            <person name="Igarashi Y."/>
            <person name="Sripreechasak P."/>
            <person name="Kanchanasin P."/>
            <person name="Tanasupawat S."/>
            <person name="Phongsopitanun W."/>
        </authorList>
    </citation>
    <scope>NUCLEOTIDE SEQUENCE</scope>
    <source>
        <strain evidence="3">JCM 31032</strain>
    </source>
</reference>
<proteinExistence type="inferred from homology"/>
<comment type="caution">
    <text evidence="3">The sequence shown here is derived from an EMBL/GenBank/DDBJ whole genome shotgun (WGS) entry which is preliminary data.</text>
</comment>
<dbReference type="InterPro" id="IPR020904">
    <property type="entry name" value="Sc_DH/Rdtase_CS"/>
</dbReference>
<dbReference type="AlphaFoldDB" id="A0A9X1NN92"/>
<dbReference type="InterPro" id="IPR002347">
    <property type="entry name" value="SDR_fam"/>
</dbReference>
<gene>
    <name evidence="3" type="ORF">LR394_35435</name>
</gene>
<keyword evidence="2" id="KW-0560">Oxidoreductase</keyword>
<organism evidence="3 4">
    <name type="scientific">Kineosporia babensis</name>
    <dbReference type="NCBI Taxonomy" id="499548"/>
    <lineage>
        <taxon>Bacteria</taxon>
        <taxon>Bacillati</taxon>
        <taxon>Actinomycetota</taxon>
        <taxon>Actinomycetes</taxon>
        <taxon>Kineosporiales</taxon>
        <taxon>Kineosporiaceae</taxon>
        <taxon>Kineosporia</taxon>
    </lineage>
</organism>
<dbReference type="SUPFAM" id="SSF51735">
    <property type="entry name" value="NAD(P)-binding Rossmann-fold domains"/>
    <property type="match status" value="1"/>
</dbReference>
<dbReference type="Proteomes" id="UP001138997">
    <property type="component" value="Unassembled WGS sequence"/>
</dbReference>